<evidence type="ECO:0000313" key="1">
    <source>
        <dbReference type="EMBL" id="EDM15575.1"/>
    </source>
</evidence>
<dbReference type="Proteomes" id="UP000234681">
    <property type="component" value="Chromosome 7"/>
</dbReference>
<evidence type="ECO:0000313" key="2">
    <source>
        <dbReference type="Proteomes" id="UP000234681"/>
    </source>
</evidence>
<reference evidence="1 2" key="1">
    <citation type="submission" date="2005-09" db="EMBL/GenBank/DDBJ databases">
        <authorList>
            <person name="Mural R.J."/>
            <person name="Li P.W."/>
            <person name="Adams M.D."/>
            <person name="Amanatides P.G."/>
            <person name="Baden-Tillson H."/>
            <person name="Barnstead M."/>
            <person name="Chin S.H."/>
            <person name="Dew I."/>
            <person name="Evans C.A."/>
            <person name="Ferriera S."/>
            <person name="Flanigan M."/>
            <person name="Fosler C."/>
            <person name="Glodek A."/>
            <person name="Gu Z."/>
            <person name="Holt R.A."/>
            <person name="Jennings D."/>
            <person name="Kraft C.L."/>
            <person name="Lu F."/>
            <person name="Nguyen T."/>
            <person name="Nusskern D.R."/>
            <person name="Pfannkoch C.M."/>
            <person name="Sitter C."/>
            <person name="Sutton G.G."/>
            <person name="Venter J.C."/>
            <person name="Wang Z."/>
            <person name="Woodage T."/>
            <person name="Zheng X.H."/>
            <person name="Zhong F."/>
        </authorList>
    </citation>
    <scope>NUCLEOTIDE SEQUENCE [LARGE SCALE GENOMIC DNA]</scope>
    <source>
        <strain>BN</strain>
        <strain evidence="2">Sprague-Dawley</strain>
    </source>
</reference>
<dbReference type="EMBL" id="CH473950">
    <property type="protein sequence ID" value="EDM15575.1"/>
    <property type="molecule type" value="Genomic_DNA"/>
</dbReference>
<name>A6HTE7_RAT</name>
<gene>
    <name evidence="1" type="ORF">rCG_63702</name>
</gene>
<sequence length="63" mass="6716">MQAGGAPGQVHVHRQGCLEVSRSMLCCSPGHDLGQLRVLMPLSLDSPLQLLTQSLNSKFPGFA</sequence>
<dbReference type="AlphaFoldDB" id="A6HTE7"/>
<protein>
    <submittedName>
        <fullName evidence="1">RCG63702</fullName>
    </submittedName>
</protein>
<accession>A6HTE7</accession>
<proteinExistence type="predicted"/>
<feature type="non-terminal residue" evidence="1">
    <location>
        <position position="63"/>
    </location>
</feature>
<organism evidence="1 2">
    <name type="scientific">Rattus norvegicus</name>
    <name type="common">Rat</name>
    <dbReference type="NCBI Taxonomy" id="10116"/>
    <lineage>
        <taxon>Eukaryota</taxon>
        <taxon>Metazoa</taxon>
        <taxon>Chordata</taxon>
        <taxon>Craniata</taxon>
        <taxon>Vertebrata</taxon>
        <taxon>Euteleostomi</taxon>
        <taxon>Mammalia</taxon>
        <taxon>Eutheria</taxon>
        <taxon>Euarchontoglires</taxon>
        <taxon>Glires</taxon>
        <taxon>Rodentia</taxon>
        <taxon>Myomorpha</taxon>
        <taxon>Muroidea</taxon>
        <taxon>Muridae</taxon>
        <taxon>Murinae</taxon>
        <taxon>Rattus</taxon>
    </lineage>
</organism>